<dbReference type="SUPFAM" id="SSF50475">
    <property type="entry name" value="FMN-binding split barrel"/>
    <property type="match status" value="1"/>
</dbReference>
<evidence type="ECO:0000313" key="3">
    <source>
        <dbReference type="EMBL" id="SVC67907.1"/>
    </source>
</evidence>
<feature type="domain" description="3-octaprenyl-4-hydroxybenzoate carboxy-lyase-like Rift-related" evidence="1">
    <location>
        <begin position="37"/>
        <end position="233"/>
    </location>
</feature>
<reference evidence="3" key="1">
    <citation type="submission" date="2018-05" db="EMBL/GenBank/DDBJ databases">
        <authorList>
            <person name="Lanie J.A."/>
            <person name="Ng W.-L."/>
            <person name="Kazmierczak K.M."/>
            <person name="Andrzejewski T.M."/>
            <person name="Davidsen T.M."/>
            <person name="Wayne K.J."/>
            <person name="Tettelin H."/>
            <person name="Glass J.I."/>
            <person name="Rusch D."/>
            <person name="Podicherti R."/>
            <person name="Tsui H.-C.T."/>
            <person name="Winkler M.E."/>
        </authorList>
    </citation>
    <scope>NUCLEOTIDE SEQUENCE</scope>
</reference>
<organism evidence="3">
    <name type="scientific">marine metagenome</name>
    <dbReference type="NCBI Taxonomy" id="408172"/>
    <lineage>
        <taxon>unclassified sequences</taxon>
        <taxon>metagenomes</taxon>
        <taxon>ecological metagenomes</taxon>
    </lineage>
</organism>
<dbReference type="Pfam" id="PF01977">
    <property type="entry name" value="UbiD"/>
    <property type="match status" value="1"/>
</dbReference>
<evidence type="ECO:0000259" key="1">
    <source>
        <dbReference type="Pfam" id="PF01977"/>
    </source>
</evidence>
<accession>A0A382P501</accession>
<dbReference type="Gene3D" id="3.40.1670.10">
    <property type="entry name" value="UbiD C-terminal domain-like"/>
    <property type="match status" value="1"/>
</dbReference>
<dbReference type="SUPFAM" id="SSF143968">
    <property type="entry name" value="UbiD C-terminal domain-like"/>
    <property type="match status" value="1"/>
</dbReference>
<dbReference type="InterPro" id="IPR049381">
    <property type="entry name" value="UbiD-like_C"/>
</dbReference>
<feature type="domain" description="3-octaprenyl-4-hydroxybenzoate carboxy-lyase-like C-terminal" evidence="2">
    <location>
        <begin position="251"/>
        <end position="357"/>
    </location>
</feature>
<feature type="non-terminal residue" evidence="3">
    <location>
        <position position="359"/>
    </location>
</feature>
<gene>
    <name evidence="3" type="ORF">METZ01_LOCUS320761</name>
</gene>
<dbReference type="PANTHER" id="PTHR30108">
    <property type="entry name" value="3-OCTAPRENYL-4-HYDROXYBENZOATE CARBOXY-LYASE-RELATED"/>
    <property type="match status" value="1"/>
</dbReference>
<sequence>DDQPTLYRAVLAHMETRMDDSGAWKTIPPVEVEDAALAPCKEIILTGNDIDVEQFPWLRVNPADAGRYINMGNVIMQDAELGKNVGTYRCQVKGKTKIGLNPEPGQHGWRLLMAMKHRGDASAPCAIALGAEPIIFSVSSTKMTGFQEDEIALAGGLRGKPVEVVRCETNDILVPAHAEMIIEGTIPLDERENEGPYGEMYGYLGPEKPNNFFINITAITHRRNPWFVNSFTGITADMPKGPQTAGEFKRYKRLIPNLVAIYSLRGASGVVALSIDKRFPGEGMAAGQSVAANTALNKVVIVVDKDIDILNPLALLHAIGARWQPGTASLMIPQTQMMMPDPSRPTTGLSSKFVIDATR</sequence>
<feature type="non-terminal residue" evidence="3">
    <location>
        <position position="1"/>
    </location>
</feature>
<dbReference type="GO" id="GO:0016831">
    <property type="term" value="F:carboxy-lyase activity"/>
    <property type="evidence" value="ECO:0007669"/>
    <property type="project" value="InterPro"/>
</dbReference>
<protein>
    <recommendedName>
        <fullName evidence="4">UbiD family decarboxylase</fullName>
    </recommendedName>
</protein>
<evidence type="ECO:0008006" key="4">
    <source>
        <dbReference type="Google" id="ProtNLM"/>
    </source>
</evidence>
<dbReference type="EMBL" id="UINC01104618">
    <property type="protein sequence ID" value="SVC67907.1"/>
    <property type="molecule type" value="Genomic_DNA"/>
</dbReference>
<dbReference type="PANTHER" id="PTHR30108:SF17">
    <property type="entry name" value="FERULIC ACID DECARBOXYLASE 1"/>
    <property type="match status" value="1"/>
</dbReference>
<dbReference type="InterPro" id="IPR002830">
    <property type="entry name" value="UbiD"/>
</dbReference>
<dbReference type="AlphaFoldDB" id="A0A382P501"/>
<evidence type="ECO:0000259" key="2">
    <source>
        <dbReference type="Pfam" id="PF20696"/>
    </source>
</evidence>
<proteinExistence type="predicted"/>
<dbReference type="Pfam" id="PF20696">
    <property type="entry name" value="UbiD_C"/>
    <property type="match status" value="1"/>
</dbReference>
<dbReference type="GO" id="GO:0005737">
    <property type="term" value="C:cytoplasm"/>
    <property type="evidence" value="ECO:0007669"/>
    <property type="project" value="TreeGrafter"/>
</dbReference>
<dbReference type="InterPro" id="IPR048304">
    <property type="entry name" value="UbiD_Rift_dom"/>
</dbReference>
<name>A0A382P501_9ZZZZ</name>